<sequence>MRKAVLRFIDFFYPPFSRWLSIHTFRYIVSGGTNTASGIILYFLIYNYVLHQQDIILSFPPEMITAPVATLIIEAPLTFIIGFTLNKYLVFTKSELKGRIQLFRYGIVVSTNMMLNFAMIKIMVETFHFYPTISKFITTIVLALASYFIQTHFSFRLKK</sequence>
<dbReference type="OrthoDB" id="771485at2"/>
<name>A0A1H4H451_9SPHI</name>
<keyword evidence="2 5" id="KW-0812">Transmembrane</keyword>
<keyword evidence="4 5" id="KW-0472">Membrane</keyword>
<dbReference type="RefSeq" id="WP_090559536.1">
    <property type="nucleotide sequence ID" value="NZ_FNRA01000013.1"/>
</dbReference>
<feature type="transmembrane region" description="Helical" evidence="5">
    <location>
        <begin position="68"/>
        <end position="90"/>
    </location>
</feature>
<evidence type="ECO:0000313" key="8">
    <source>
        <dbReference type="Proteomes" id="UP000198850"/>
    </source>
</evidence>
<evidence type="ECO:0000256" key="1">
    <source>
        <dbReference type="ARBA" id="ARBA00004141"/>
    </source>
</evidence>
<dbReference type="GO" id="GO:0016020">
    <property type="term" value="C:membrane"/>
    <property type="evidence" value="ECO:0007669"/>
    <property type="project" value="UniProtKB-SubCell"/>
</dbReference>
<organism evidence="7 8">
    <name type="scientific">Pedobacter hartonius</name>
    <dbReference type="NCBI Taxonomy" id="425514"/>
    <lineage>
        <taxon>Bacteria</taxon>
        <taxon>Pseudomonadati</taxon>
        <taxon>Bacteroidota</taxon>
        <taxon>Sphingobacteriia</taxon>
        <taxon>Sphingobacteriales</taxon>
        <taxon>Sphingobacteriaceae</taxon>
        <taxon>Pedobacter</taxon>
    </lineage>
</organism>
<feature type="transmembrane region" description="Helical" evidence="5">
    <location>
        <begin position="27"/>
        <end position="48"/>
    </location>
</feature>
<dbReference type="STRING" id="425514.SAMN05443550_11355"/>
<evidence type="ECO:0000313" key="7">
    <source>
        <dbReference type="EMBL" id="SEB16506.1"/>
    </source>
</evidence>
<keyword evidence="3 5" id="KW-1133">Transmembrane helix</keyword>
<reference evidence="7 8" key="1">
    <citation type="submission" date="2016-10" db="EMBL/GenBank/DDBJ databases">
        <authorList>
            <person name="de Groot N.N."/>
        </authorList>
    </citation>
    <scope>NUCLEOTIDE SEQUENCE [LARGE SCALE GENOMIC DNA]</scope>
    <source>
        <strain evidence="7 8">DSM 19033</strain>
    </source>
</reference>
<dbReference type="GO" id="GO:0000271">
    <property type="term" value="P:polysaccharide biosynthetic process"/>
    <property type="evidence" value="ECO:0007669"/>
    <property type="project" value="InterPro"/>
</dbReference>
<dbReference type="Pfam" id="PF04138">
    <property type="entry name" value="GtrA_DPMS_TM"/>
    <property type="match status" value="1"/>
</dbReference>
<keyword evidence="8" id="KW-1185">Reference proteome</keyword>
<evidence type="ECO:0000256" key="5">
    <source>
        <dbReference type="SAM" id="Phobius"/>
    </source>
</evidence>
<feature type="transmembrane region" description="Helical" evidence="5">
    <location>
        <begin position="129"/>
        <end position="149"/>
    </location>
</feature>
<proteinExistence type="predicted"/>
<accession>A0A1H4H451</accession>
<comment type="subcellular location">
    <subcellularLocation>
        <location evidence="1">Membrane</location>
        <topology evidence="1">Multi-pass membrane protein</topology>
    </subcellularLocation>
</comment>
<evidence type="ECO:0000256" key="3">
    <source>
        <dbReference type="ARBA" id="ARBA00022989"/>
    </source>
</evidence>
<dbReference type="Proteomes" id="UP000198850">
    <property type="component" value="Unassembled WGS sequence"/>
</dbReference>
<dbReference type="InterPro" id="IPR007267">
    <property type="entry name" value="GtrA_DPMS_TM"/>
</dbReference>
<protein>
    <submittedName>
        <fullName evidence="7">GtrA-like protein</fullName>
    </submittedName>
</protein>
<feature type="transmembrane region" description="Helical" evidence="5">
    <location>
        <begin position="102"/>
        <end position="123"/>
    </location>
</feature>
<dbReference type="AlphaFoldDB" id="A0A1H4H451"/>
<gene>
    <name evidence="7" type="ORF">SAMN05443550_11355</name>
</gene>
<dbReference type="EMBL" id="FNRA01000013">
    <property type="protein sequence ID" value="SEB16506.1"/>
    <property type="molecule type" value="Genomic_DNA"/>
</dbReference>
<evidence type="ECO:0000256" key="4">
    <source>
        <dbReference type="ARBA" id="ARBA00023136"/>
    </source>
</evidence>
<evidence type="ECO:0000259" key="6">
    <source>
        <dbReference type="Pfam" id="PF04138"/>
    </source>
</evidence>
<feature type="domain" description="GtrA/DPMS transmembrane" evidence="6">
    <location>
        <begin position="26"/>
        <end position="155"/>
    </location>
</feature>
<evidence type="ECO:0000256" key="2">
    <source>
        <dbReference type="ARBA" id="ARBA00022692"/>
    </source>
</evidence>